<feature type="region of interest" description="Disordered" evidence="2">
    <location>
        <begin position="148"/>
        <end position="188"/>
    </location>
</feature>
<comment type="caution">
    <text evidence="4">The sequence shown here is derived from an EMBL/GenBank/DDBJ whole genome shotgun (WGS) entry which is preliminary data.</text>
</comment>
<evidence type="ECO:0000259" key="3">
    <source>
        <dbReference type="PROSITE" id="PS50158"/>
    </source>
</evidence>
<dbReference type="PROSITE" id="PS50158">
    <property type="entry name" value="ZF_CCHC"/>
    <property type="match status" value="1"/>
</dbReference>
<organism evidence="4 5">
    <name type="scientific">Stichopus japonicus</name>
    <name type="common">Sea cucumber</name>
    <dbReference type="NCBI Taxonomy" id="307972"/>
    <lineage>
        <taxon>Eukaryota</taxon>
        <taxon>Metazoa</taxon>
        <taxon>Echinodermata</taxon>
        <taxon>Eleutherozoa</taxon>
        <taxon>Echinozoa</taxon>
        <taxon>Holothuroidea</taxon>
        <taxon>Aspidochirotacea</taxon>
        <taxon>Aspidochirotida</taxon>
        <taxon>Stichopodidae</taxon>
        <taxon>Apostichopus</taxon>
    </lineage>
</organism>
<name>A0A2G8JM49_STIJA</name>
<dbReference type="SUPFAM" id="SSF57756">
    <property type="entry name" value="Retrovirus zinc finger-like domains"/>
    <property type="match status" value="1"/>
</dbReference>
<dbReference type="EMBL" id="MRZV01001613">
    <property type="protein sequence ID" value="PIK36810.1"/>
    <property type="molecule type" value="Genomic_DNA"/>
</dbReference>
<feature type="domain" description="CCHC-type" evidence="3">
    <location>
        <begin position="136"/>
        <end position="152"/>
    </location>
</feature>
<evidence type="ECO:0000256" key="2">
    <source>
        <dbReference type="SAM" id="MobiDB-lite"/>
    </source>
</evidence>
<keyword evidence="1" id="KW-0863">Zinc-finger</keyword>
<dbReference type="AlphaFoldDB" id="A0A2G8JM49"/>
<evidence type="ECO:0000256" key="1">
    <source>
        <dbReference type="PROSITE-ProRule" id="PRU00047"/>
    </source>
</evidence>
<reference evidence="4 5" key="1">
    <citation type="journal article" date="2017" name="PLoS Biol.">
        <title>The sea cucumber genome provides insights into morphological evolution and visceral regeneration.</title>
        <authorList>
            <person name="Zhang X."/>
            <person name="Sun L."/>
            <person name="Yuan J."/>
            <person name="Sun Y."/>
            <person name="Gao Y."/>
            <person name="Zhang L."/>
            <person name="Li S."/>
            <person name="Dai H."/>
            <person name="Hamel J.F."/>
            <person name="Liu C."/>
            <person name="Yu Y."/>
            <person name="Liu S."/>
            <person name="Lin W."/>
            <person name="Guo K."/>
            <person name="Jin S."/>
            <person name="Xu P."/>
            <person name="Storey K.B."/>
            <person name="Huan P."/>
            <person name="Zhang T."/>
            <person name="Zhou Y."/>
            <person name="Zhang J."/>
            <person name="Lin C."/>
            <person name="Li X."/>
            <person name="Xing L."/>
            <person name="Huo D."/>
            <person name="Sun M."/>
            <person name="Wang L."/>
            <person name="Mercier A."/>
            <person name="Li F."/>
            <person name="Yang H."/>
            <person name="Xiang J."/>
        </authorList>
    </citation>
    <scope>NUCLEOTIDE SEQUENCE [LARGE SCALE GENOMIC DNA]</scope>
    <source>
        <strain evidence="4">Shaxun</strain>
        <tissue evidence="4">Muscle</tissue>
    </source>
</reference>
<evidence type="ECO:0000313" key="4">
    <source>
        <dbReference type="EMBL" id="PIK36810.1"/>
    </source>
</evidence>
<accession>A0A2G8JM49</accession>
<dbReference type="Proteomes" id="UP000230750">
    <property type="component" value="Unassembled WGS sequence"/>
</dbReference>
<dbReference type="OrthoDB" id="2527451at2759"/>
<dbReference type="GO" id="GO:0003676">
    <property type="term" value="F:nucleic acid binding"/>
    <property type="evidence" value="ECO:0007669"/>
    <property type="project" value="InterPro"/>
</dbReference>
<dbReference type="GO" id="GO:0008270">
    <property type="term" value="F:zinc ion binding"/>
    <property type="evidence" value="ECO:0007669"/>
    <property type="project" value="UniProtKB-KW"/>
</dbReference>
<keyword evidence="5" id="KW-1185">Reference proteome</keyword>
<gene>
    <name evidence="4" type="ORF">BSL78_26356</name>
</gene>
<feature type="compositionally biased region" description="Basic and acidic residues" evidence="2">
    <location>
        <begin position="149"/>
        <end position="166"/>
    </location>
</feature>
<dbReference type="InterPro" id="IPR001878">
    <property type="entry name" value="Znf_CCHC"/>
</dbReference>
<keyword evidence="1" id="KW-0862">Zinc</keyword>
<sequence length="217" mass="24552">MIETLAKDHFIDALQDTDTKWRVYQSRPASLSDAVVVAVELEAFHLAETKKGNLRRPTARAVMTEDTTNKVEDRLQQLVETLTKGFEGCVNKIDSKLALYDDRLRQSTAQSATGTGYGNQCVQNSNWREDRRPPPKCWNLGRVGHIKRNCPDPQKKIDNNRTDTTRKTTKSGLAGQSPTGVENDRRPMQYSVREVGTDSNFEISERLCSRHSRQLSS</sequence>
<keyword evidence="1" id="KW-0479">Metal-binding</keyword>
<proteinExistence type="predicted"/>
<evidence type="ECO:0000313" key="5">
    <source>
        <dbReference type="Proteomes" id="UP000230750"/>
    </source>
</evidence>
<protein>
    <recommendedName>
        <fullName evidence="3">CCHC-type domain-containing protein</fullName>
    </recommendedName>
</protein>
<dbReference type="InterPro" id="IPR036875">
    <property type="entry name" value="Znf_CCHC_sf"/>
</dbReference>
<dbReference type="Gene3D" id="4.10.60.10">
    <property type="entry name" value="Zinc finger, CCHC-type"/>
    <property type="match status" value="1"/>
</dbReference>